<keyword evidence="3 6" id="KW-0812">Transmembrane</keyword>
<protein>
    <submittedName>
        <fullName evidence="7">Predicted PurR-regulated permease PerM</fullName>
    </submittedName>
</protein>
<evidence type="ECO:0000256" key="5">
    <source>
        <dbReference type="ARBA" id="ARBA00023136"/>
    </source>
</evidence>
<evidence type="ECO:0000256" key="1">
    <source>
        <dbReference type="ARBA" id="ARBA00004141"/>
    </source>
</evidence>
<feature type="transmembrane region" description="Helical" evidence="6">
    <location>
        <begin position="257"/>
        <end position="276"/>
    </location>
</feature>
<dbReference type="Pfam" id="PF01594">
    <property type="entry name" value="AI-2E_transport"/>
    <property type="match status" value="1"/>
</dbReference>
<evidence type="ECO:0000256" key="2">
    <source>
        <dbReference type="ARBA" id="ARBA00009773"/>
    </source>
</evidence>
<sequence>MEFLRTFFAQTIVKRILFLMLVVILLYSLRHMLNLLLLLFLVTFVMGRLEGFVTRKLNRLFPVSPLVVNIALYLLLVISLVFGILNFVPKIVVQVVDMFNNITRFMNSSQQNEFVEMTAAALEKLDFQKYLGNVVNYIMMLGKWLEIILFVLLLSFFYLVQKKKVVQFTEKFRHSKISWAYKEFYYYGRKFTSSFGKVIEVQLLIAVFNTVLTIIGLWILGFPYLFALTIMVFLLSLIPVAGVIISFIPIGIIGYQIGGLSLVLWTILMILVVHALETYFLNPRLYASKTKLPMFYTFIILIFSQHYLGIWGLIIGIPIFMFLLDVLGVEQSEEATE</sequence>
<dbReference type="EMBL" id="LT840184">
    <property type="protein sequence ID" value="SMF77547.1"/>
    <property type="molecule type" value="Genomic_DNA"/>
</dbReference>
<gene>
    <name evidence="7" type="ORF">SAMN05661091_1455</name>
</gene>
<dbReference type="PANTHER" id="PTHR21716:SF62">
    <property type="entry name" value="TRANSPORT PROTEIN YDBI-RELATED"/>
    <property type="match status" value="1"/>
</dbReference>
<proteinExistence type="inferred from homology"/>
<feature type="transmembrane region" description="Helical" evidence="6">
    <location>
        <begin position="12"/>
        <end position="29"/>
    </location>
</feature>
<dbReference type="InterPro" id="IPR002549">
    <property type="entry name" value="AI-2E-like"/>
</dbReference>
<feature type="transmembrane region" description="Helical" evidence="6">
    <location>
        <begin position="137"/>
        <end position="160"/>
    </location>
</feature>
<organism evidence="7 8">
    <name type="scientific">Paenibacillus uliginis N3/975</name>
    <dbReference type="NCBI Taxonomy" id="1313296"/>
    <lineage>
        <taxon>Bacteria</taxon>
        <taxon>Bacillati</taxon>
        <taxon>Bacillota</taxon>
        <taxon>Bacilli</taxon>
        <taxon>Bacillales</taxon>
        <taxon>Paenibacillaceae</taxon>
        <taxon>Paenibacillus</taxon>
    </lineage>
</organism>
<feature type="transmembrane region" description="Helical" evidence="6">
    <location>
        <begin position="226"/>
        <end position="250"/>
    </location>
</feature>
<evidence type="ECO:0000256" key="4">
    <source>
        <dbReference type="ARBA" id="ARBA00022989"/>
    </source>
</evidence>
<reference evidence="7 8" key="1">
    <citation type="submission" date="2017-04" db="EMBL/GenBank/DDBJ databases">
        <authorList>
            <person name="Afonso C.L."/>
            <person name="Miller P.J."/>
            <person name="Scott M.A."/>
            <person name="Spackman E."/>
            <person name="Goraichik I."/>
            <person name="Dimitrov K.M."/>
            <person name="Suarez D.L."/>
            <person name="Swayne D.E."/>
        </authorList>
    </citation>
    <scope>NUCLEOTIDE SEQUENCE [LARGE SCALE GENOMIC DNA]</scope>
    <source>
        <strain evidence="7 8">N3/975</strain>
    </source>
</reference>
<comment type="similarity">
    <text evidence="2">Belongs to the autoinducer-2 exporter (AI-2E) (TC 2.A.86) family.</text>
</comment>
<evidence type="ECO:0000313" key="7">
    <source>
        <dbReference type="EMBL" id="SMF77547.1"/>
    </source>
</evidence>
<evidence type="ECO:0000313" key="8">
    <source>
        <dbReference type="Proteomes" id="UP000192940"/>
    </source>
</evidence>
<comment type="subcellular location">
    <subcellularLocation>
        <location evidence="1">Membrane</location>
        <topology evidence="1">Multi-pass membrane protein</topology>
    </subcellularLocation>
</comment>
<dbReference type="Proteomes" id="UP000192940">
    <property type="component" value="Chromosome I"/>
</dbReference>
<keyword evidence="8" id="KW-1185">Reference proteome</keyword>
<dbReference type="STRING" id="1313296.SAMN05661091_1455"/>
<accession>A0A1X7H0Z3</accession>
<dbReference type="GO" id="GO:0016020">
    <property type="term" value="C:membrane"/>
    <property type="evidence" value="ECO:0007669"/>
    <property type="project" value="UniProtKB-SubCell"/>
</dbReference>
<dbReference type="AlphaFoldDB" id="A0A1X7H0Z3"/>
<feature type="transmembrane region" description="Helical" evidence="6">
    <location>
        <begin position="296"/>
        <end position="324"/>
    </location>
</feature>
<feature type="transmembrane region" description="Helical" evidence="6">
    <location>
        <begin position="198"/>
        <end position="220"/>
    </location>
</feature>
<dbReference type="PANTHER" id="PTHR21716">
    <property type="entry name" value="TRANSMEMBRANE PROTEIN"/>
    <property type="match status" value="1"/>
</dbReference>
<evidence type="ECO:0000256" key="3">
    <source>
        <dbReference type="ARBA" id="ARBA00022692"/>
    </source>
</evidence>
<feature type="transmembrane region" description="Helical" evidence="6">
    <location>
        <begin position="35"/>
        <end position="54"/>
    </location>
</feature>
<dbReference type="GO" id="GO:0055085">
    <property type="term" value="P:transmembrane transport"/>
    <property type="evidence" value="ECO:0007669"/>
    <property type="project" value="TreeGrafter"/>
</dbReference>
<keyword evidence="4 6" id="KW-1133">Transmembrane helix</keyword>
<keyword evidence="5 6" id="KW-0472">Membrane</keyword>
<evidence type="ECO:0000256" key="6">
    <source>
        <dbReference type="SAM" id="Phobius"/>
    </source>
</evidence>
<name>A0A1X7H0Z3_9BACL</name>
<feature type="transmembrane region" description="Helical" evidence="6">
    <location>
        <begin position="66"/>
        <end position="88"/>
    </location>
</feature>